<gene>
    <name evidence="1" type="ORF">B0T45_09245</name>
</gene>
<evidence type="ECO:0000313" key="2">
    <source>
        <dbReference type="Proteomes" id="UP000192721"/>
    </source>
</evidence>
<proteinExistence type="predicted"/>
<dbReference type="EMBL" id="MUKV01000009">
    <property type="protein sequence ID" value="OQS41009.1"/>
    <property type="molecule type" value="Genomic_DNA"/>
</dbReference>
<protein>
    <submittedName>
        <fullName evidence="1">Uncharacterized protein</fullName>
    </submittedName>
</protein>
<dbReference type="Proteomes" id="UP000192721">
    <property type="component" value="Unassembled WGS sequence"/>
</dbReference>
<sequence length="91" mass="10638">MEKSTAEFSEIMTVFKTGEELFEAFGRYNPAFERFISEPEGAIFFTKANRIAAWKQFSEMSEDELLNARFLIESRLQEIRQSVPQTNIMVM</sequence>
<comment type="caution">
    <text evidence="1">The sequence shown here is derived from an EMBL/GenBank/DDBJ whole genome shotgun (WGS) entry which is preliminary data.</text>
</comment>
<reference evidence="1 2" key="1">
    <citation type="submission" date="2017-02" db="EMBL/GenBank/DDBJ databases">
        <title>Chromobacterium haemolyticum H5244.</title>
        <authorList>
            <person name="Gulvik C.A."/>
        </authorList>
    </citation>
    <scope>NUCLEOTIDE SEQUENCE [LARGE SCALE GENOMIC DNA]</scope>
    <source>
        <strain evidence="1 2">H5244</strain>
    </source>
</reference>
<evidence type="ECO:0000313" key="1">
    <source>
        <dbReference type="EMBL" id="OQS41009.1"/>
    </source>
</evidence>
<name>A0A1W0D1X0_9NEIS</name>
<organism evidence="1 2">
    <name type="scientific">Chromobacterium haemolyticum</name>
    <dbReference type="NCBI Taxonomy" id="394935"/>
    <lineage>
        <taxon>Bacteria</taxon>
        <taxon>Pseudomonadati</taxon>
        <taxon>Pseudomonadota</taxon>
        <taxon>Betaproteobacteria</taxon>
        <taxon>Neisseriales</taxon>
        <taxon>Chromobacteriaceae</taxon>
        <taxon>Chromobacterium</taxon>
    </lineage>
</organism>
<dbReference type="AlphaFoldDB" id="A0A1W0D1X0"/>
<dbReference type="RefSeq" id="WP_081555286.1">
    <property type="nucleotide sequence ID" value="NZ_MUKV01000009.1"/>
</dbReference>
<accession>A0A1W0D1X0</accession>